<reference evidence="7 8" key="1">
    <citation type="submission" date="2024-01" db="EMBL/GenBank/DDBJ databases">
        <title>The genomes of 5 underutilized Papilionoideae crops provide insights into root nodulation and disease resistanc.</title>
        <authorList>
            <person name="Jiang F."/>
        </authorList>
    </citation>
    <scope>NUCLEOTIDE SEQUENCE [LARGE SCALE GENOMIC DNA]</scope>
    <source>
        <strain evidence="7">JINMINGXINNONG_FW02</strain>
        <tissue evidence="7">Leaves</tissue>
    </source>
</reference>
<dbReference type="Pfam" id="PF03479">
    <property type="entry name" value="PCC"/>
    <property type="match status" value="1"/>
</dbReference>
<proteinExistence type="predicted"/>
<organism evidence="7 8">
    <name type="scientific">Phaseolus coccineus</name>
    <name type="common">Scarlet runner bean</name>
    <name type="synonym">Phaseolus multiflorus</name>
    <dbReference type="NCBI Taxonomy" id="3886"/>
    <lineage>
        <taxon>Eukaryota</taxon>
        <taxon>Viridiplantae</taxon>
        <taxon>Streptophyta</taxon>
        <taxon>Embryophyta</taxon>
        <taxon>Tracheophyta</taxon>
        <taxon>Spermatophyta</taxon>
        <taxon>Magnoliopsida</taxon>
        <taxon>eudicotyledons</taxon>
        <taxon>Gunneridae</taxon>
        <taxon>Pentapetalae</taxon>
        <taxon>rosids</taxon>
        <taxon>fabids</taxon>
        <taxon>Fabales</taxon>
        <taxon>Fabaceae</taxon>
        <taxon>Papilionoideae</taxon>
        <taxon>50 kb inversion clade</taxon>
        <taxon>NPAAA clade</taxon>
        <taxon>indigoferoid/millettioid clade</taxon>
        <taxon>Phaseoleae</taxon>
        <taxon>Phaseolus</taxon>
    </lineage>
</organism>
<dbReference type="PANTHER" id="PTHR31100:SF63">
    <property type="entry name" value="AT-HOOK MOTIF NUCLEAR-LOCALIZED PROTEIN"/>
    <property type="match status" value="1"/>
</dbReference>
<accession>A0AAN9LDK4</accession>
<keyword evidence="2" id="KW-0238">DNA-binding</keyword>
<dbReference type="EMBL" id="JAYMYR010000011">
    <property type="protein sequence ID" value="KAK7333871.1"/>
    <property type="molecule type" value="Genomic_DNA"/>
</dbReference>
<dbReference type="GO" id="GO:0003700">
    <property type="term" value="F:DNA-binding transcription factor activity"/>
    <property type="evidence" value="ECO:0007669"/>
    <property type="project" value="TreeGrafter"/>
</dbReference>
<dbReference type="GO" id="GO:0005634">
    <property type="term" value="C:nucleus"/>
    <property type="evidence" value="ECO:0007669"/>
    <property type="project" value="TreeGrafter"/>
</dbReference>
<evidence type="ECO:0000256" key="3">
    <source>
        <dbReference type="ARBA" id="ARBA00023163"/>
    </source>
</evidence>
<evidence type="ECO:0000256" key="4">
    <source>
        <dbReference type="ARBA" id="ARBA00023242"/>
    </source>
</evidence>
<sequence length="260" mass="28142">MTNNSTTISISQISISGDSDSESSWNHHTDFSHFPRLSSLPPPTINQHWENLPLTTPPSKKPRGRPPGSKNKPKYTMPQPPMKILIVNVAPGHDIIETILDIARRAHVSLTILSASGSITTVTLRHVPSGSSAVMLHGPFNLLSLTGSYLYNNQYTLLPGASPPRSLSFGIHLSTSNGRVFGGLVGGRVVAGKDVNLTISTFKNPEIYKYVPEGLEGNDLDDNINHNNNNKTYNHNSNNFNTSGDLSMFNGASFGIRGGE</sequence>
<dbReference type="PROSITE" id="PS51742">
    <property type="entry name" value="PPC"/>
    <property type="match status" value="1"/>
</dbReference>
<dbReference type="FunFam" id="3.30.1330.80:FF:000009">
    <property type="entry name" value="AT-hook motif nuclear-localized protein 17"/>
    <property type="match status" value="1"/>
</dbReference>
<keyword evidence="4" id="KW-0539">Nucleus</keyword>
<evidence type="ECO:0000259" key="6">
    <source>
        <dbReference type="PROSITE" id="PS51742"/>
    </source>
</evidence>
<keyword evidence="8" id="KW-1185">Reference proteome</keyword>
<dbReference type="InterPro" id="IPR005175">
    <property type="entry name" value="PPC_dom"/>
</dbReference>
<name>A0AAN9LDK4_PHACN</name>
<feature type="domain" description="PPC" evidence="6">
    <location>
        <begin position="79"/>
        <end position="223"/>
    </location>
</feature>
<feature type="compositionally biased region" description="Low complexity" evidence="5">
    <location>
        <begin position="1"/>
        <end position="24"/>
    </location>
</feature>
<feature type="region of interest" description="Disordered" evidence="5">
    <location>
        <begin position="1"/>
        <end position="29"/>
    </location>
</feature>
<evidence type="ECO:0000256" key="2">
    <source>
        <dbReference type="ARBA" id="ARBA00023125"/>
    </source>
</evidence>
<dbReference type="CDD" id="cd11378">
    <property type="entry name" value="DUF296"/>
    <property type="match status" value="1"/>
</dbReference>
<dbReference type="AlphaFoldDB" id="A0AAN9LDK4"/>
<gene>
    <name evidence="7" type="ORF">VNO80_30651</name>
</gene>
<feature type="region of interest" description="Disordered" evidence="5">
    <location>
        <begin position="45"/>
        <end position="77"/>
    </location>
</feature>
<evidence type="ECO:0000313" key="8">
    <source>
        <dbReference type="Proteomes" id="UP001374584"/>
    </source>
</evidence>
<dbReference type="Proteomes" id="UP001374584">
    <property type="component" value="Unassembled WGS sequence"/>
</dbReference>
<dbReference type="InterPro" id="IPR014476">
    <property type="entry name" value="AHL15-29"/>
</dbReference>
<evidence type="ECO:0000256" key="1">
    <source>
        <dbReference type="ARBA" id="ARBA00023015"/>
    </source>
</evidence>
<dbReference type="Gene3D" id="3.30.1330.80">
    <property type="entry name" value="Hypothetical protein, similar to alpha- acetolactate decarboxylase, domain 2"/>
    <property type="match status" value="1"/>
</dbReference>
<evidence type="ECO:0000256" key="5">
    <source>
        <dbReference type="SAM" id="MobiDB-lite"/>
    </source>
</evidence>
<dbReference type="PANTHER" id="PTHR31100">
    <property type="entry name" value="AT-HOOK MOTIF NUCLEAR-LOCALIZED PROTEIN 15"/>
    <property type="match status" value="1"/>
</dbReference>
<dbReference type="GO" id="GO:0003680">
    <property type="term" value="F:minor groove of adenine-thymine-rich DNA binding"/>
    <property type="evidence" value="ECO:0007669"/>
    <property type="project" value="InterPro"/>
</dbReference>
<dbReference type="SUPFAM" id="SSF117856">
    <property type="entry name" value="AF0104/ALDC/Ptd012-like"/>
    <property type="match status" value="1"/>
</dbReference>
<keyword evidence="1" id="KW-0805">Transcription regulation</keyword>
<protein>
    <recommendedName>
        <fullName evidence="6">PPC domain-containing protein</fullName>
    </recommendedName>
</protein>
<keyword evidence="3" id="KW-0804">Transcription</keyword>
<evidence type="ECO:0000313" key="7">
    <source>
        <dbReference type="EMBL" id="KAK7333871.1"/>
    </source>
</evidence>
<comment type="caution">
    <text evidence="7">The sequence shown here is derived from an EMBL/GenBank/DDBJ whole genome shotgun (WGS) entry which is preliminary data.</text>
</comment>